<sequence>MGAISACFYYTKKHENNNNCKNLKELLNVLFSIIVFTFPKICKQQTVVPKVEF</sequence>
<reference evidence="1 2" key="1">
    <citation type="submission" date="2023-03" db="EMBL/GenBank/DDBJ databases">
        <title>Complete genome sequence of Tepidibacter sp. SWIR-1, isolated from a deep-sea hydrothermal vent.</title>
        <authorList>
            <person name="Li X."/>
        </authorList>
    </citation>
    <scope>NUCLEOTIDE SEQUENCE [LARGE SCALE GENOMIC DNA]</scope>
    <source>
        <strain evidence="1 2">SWIR-1</strain>
    </source>
</reference>
<accession>A0ABY8E9L8</accession>
<dbReference type="Proteomes" id="UP001222800">
    <property type="component" value="Chromosome"/>
</dbReference>
<gene>
    <name evidence="1" type="ORF">P4S50_14635</name>
</gene>
<proteinExistence type="predicted"/>
<organism evidence="1 2">
    <name type="scientific">Tepidibacter hydrothermalis</name>
    <dbReference type="NCBI Taxonomy" id="3036126"/>
    <lineage>
        <taxon>Bacteria</taxon>
        <taxon>Bacillati</taxon>
        <taxon>Bacillota</taxon>
        <taxon>Clostridia</taxon>
        <taxon>Peptostreptococcales</taxon>
        <taxon>Peptostreptococcaceae</taxon>
        <taxon>Tepidibacter</taxon>
    </lineage>
</organism>
<evidence type="ECO:0000313" key="2">
    <source>
        <dbReference type="Proteomes" id="UP001222800"/>
    </source>
</evidence>
<keyword evidence="2" id="KW-1185">Reference proteome</keyword>
<dbReference type="RefSeq" id="WP_277731541.1">
    <property type="nucleotide sequence ID" value="NZ_CP120733.1"/>
</dbReference>
<dbReference type="EMBL" id="CP120733">
    <property type="protein sequence ID" value="WFD09611.1"/>
    <property type="molecule type" value="Genomic_DNA"/>
</dbReference>
<evidence type="ECO:0000313" key="1">
    <source>
        <dbReference type="EMBL" id="WFD09611.1"/>
    </source>
</evidence>
<name>A0ABY8E9L8_9FIRM</name>
<protein>
    <submittedName>
        <fullName evidence="1">Uncharacterized protein</fullName>
    </submittedName>
</protein>